<dbReference type="InterPro" id="IPR050717">
    <property type="entry name" value="C2H2-ZF_Transcription_Reg"/>
</dbReference>
<evidence type="ECO:0000256" key="3">
    <source>
        <dbReference type="ARBA" id="ARBA00022771"/>
    </source>
</evidence>
<keyword evidence="2" id="KW-0677">Repeat</keyword>
<evidence type="ECO:0000256" key="5">
    <source>
        <dbReference type="PROSITE-ProRule" id="PRU00042"/>
    </source>
</evidence>
<dbReference type="Gene3D" id="3.30.160.60">
    <property type="entry name" value="Classic Zinc Finger"/>
    <property type="match status" value="2"/>
</dbReference>
<evidence type="ECO:0000256" key="6">
    <source>
        <dbReference type="PROSITE-ProRule" id="PRU01263"/>
    </source>
</evidence>
<evidence type="ECO:0000256" key="1">
    <source>
        <dbReference type="ARBA" id="ARBA00022723"/>
    </source>
</evidence>
<protein>
    <submittedName>
        <fullName evidence="9">Uncharacterized protein</fullName>
    </submittedName>
</protein>
<dbReference type="GO" id="GO:0008270">
    <property type="term" value="F:zinc ion binding"/>
    <property type="evidence" value="ECO:0007669"/>
    <property type="project" value="UniProtKB-UniRule"/>
</dbReference>
<feature type="binding site" evidence="6">
    <location>
        <position position="15"/>
    </location>
    <ligand>
        <name>Zn(2+)</name>
        <dbReference type="ChEBI" id="CHEBI:29105"/>
    </ligand>
</feature>
<dbReference type="SUPFAM" id="SSF57667">
    <property type="entry name" value="beta-beta-alpha zinc fingers"/>
    <property type="match status" value="1"/>
</dbReference>
<dbReference type="SMART" id="SM00868">
    <property type="entry name" value="zf-AD"/>
    <property type="match status" value="1"/>
</dbReference>
<dbReference type="EMBL" id="JANEYG010000214">
    <property type="protein sequence ID" value="KAJ8911146.1"/>
    <property type="molecule type" value="Genomic_DNA"/>
</dbReference>
<evidence type="ECO:0000259" key="7">
    <source>
        <dbReference type="PROSITE" id="PS50157"/>
    </source>
</evidence>
<dbReference type="Pfam" id="PF13465">
    <property type="entry name" value="zf-H2C2_2"/>
    <property type="match status" value="1"/>
</dbReference>
<evidence type="ECO:0000313" key="9">
    <source>
        <dbReference type="EMBL" id="KAJ8911146.1"/>
    </source>
</evidence>
<dbReference type="AlphaFoldDB" id="A0AAV8VA78"/>
<dbReference type="InterPro" id="IPR012934">
    <property type="entry name" value="Znf_AD"/>
</dbReference>
<dbReference type="PROSITE" id="PS51915">
    <property type="entry name" value="ZAD"/>
    <property type="match status" value="1"/>
</dbReference>
<feature type="binding site" evidence="6">
    <location>
        <position position="61"/>
    </location>
    <ligand>
        <name>Zn(2+)</name>
        <dbReference type="ChEBI" id="CHEBI:29105"/>
    </ligand>
</feature>
<dbReference type="PANTHER" id="PTHR14196">
    <property type="entry name" value="ODD-SKIPPED - RELATED"/>
    <property type="match status" value="1"/>
</dbReference>
<sequence>MESINVSYVDCCRICLKLDSDSTSLNAVDTDNVKLYDKLLACVSDIVWLREGLSNILCSHCLDTLRIAYNFRLLCLQSENNLQSYFNQDKINYQSINDYVPNTNQLHTTQTPDRLNNEHQNSECLNIKQFLDDTKLQEIGNNNSNSTPDLILIARSNGKIDKEVQKELFINTRSVKIQTQPLPQYPTLTPAAAREKPFICAICDKSFAQAGSLNIHMRKHTGEKPYTCNFCDKAFATSTYLSTHLKKHKKYTDL</sequence>
<gene>
    <name evidence="9" type="ORF">NQ315_004436</name>
</gene>
<evidence type="ECO:0000256" key="4">
    <source>
        <dbReference type="ARBA" id="ARBA00022833"/>
    </source>
</evidence>
<dbReference type="FunFam" id="3.30.160.60:FF:000303">
    <property type="entry name" value="Zinc finger protein 41"/>
    <property type="match status" value="1"/>
</dbReference>
<evidence type="ECO:0000259" key="8">
    <source>
        <dbReference type="PROSITE" id="PS51915"/>
    </source>
</evidence>
<comment type="caution">
    <text evidence="9">The sequence shown here is derived from an EMBL/GenBank/DDBJ whole genome shotgun (WGS) entry which is preliminary data.</text>
</comment>
<dbReference type="PROSITE" id="PS00028">
    <property type="entry name" value="ZINC_FINGER_C2H2_1"/>
    <property type="match status" value="2"/>
</dbReference>
<dbReference type="PANTHER" id="PTHR14196:SF12">
    <property type="entry name" value="ZINC FINGER PROTEIN 208-LIKE"/>
    <property type="match status" value="1"/>
</dbReference>
<dbReference type="GO" id="GO:0005634">
    <property type="term" value="C:nucleus"/>
    <property type="evidence" value="ECO:0007669"/>
    <property type="project" value="InterPro"/>
</dbReference>
<accession>A0AAV8VA78</accession>
<keyword evidence="10" id="KW-1185">Reference proteome</keyword>
<proteinExistence type="predicted"/>
<dbReference type="FunFam" id="3.30.160.60:FF:000624">
    <property type="entry name" value="zinc finger protein 697"/>
    <property type="match status" value="1"/>
</dbReference>
<feature type="domain" description="C2H2-type" evidence="7">
    <location>
        <begin position="198"/>
        <end position="225"/>
    </location>
</feature>
<feature type="binding site" evidence="6">
    <location>
        <position position="12"/>
    </location>
    <ligand>
        <name>Zn(2+)</name>
        <dbReference type="ChEBI" id="CHEBI:29105"/>
    </ligand>
</feature>
<dbReference type="InterPro" id="IPR013087">
    <property type="entry name" value="Znf_C2H2_type"/>
</dbReference>
<evidence type="ECO:0000256" key="2">
    <source>
        <dbReference type="ARBA" id="ARBA00022737"/>
    </source>
</evidence>
<organism evidence="9 10">
    <name type="scientific">Exocentrus adspersus</name>
    <dbReference type="NCBI Taxonomy" id="1586481"/>
    <lineage>
        <taxon>Eukaryota</taxon>
        <taxon>Metazoa</taxon>
        <taxon>Ecdysozoa</taxon>
        <taxon>Arthropoda</taxon>
        <taxon>Hexapoda</taxon>
        <taxon>Insecta</taxon>
        <taxon>Pterygota</taxon>
        <taxon>Neoptera</taxon>
        <taxon>Endopterygota</taxon>
        <taxon>Coleoptera</taxon>
        <taxon>Polyphaga</taxon>
        <taxon>Cucujiformia</taxon>
        <taxon>Chrysomeloidea</taxon>
        <taxon>Cerambycidae</taxon>
        <taxon>Lamiinae</taxon>
        <taxon>Acanthocinini</taxon>
        <taxon>Exocentrus</taxon>
    </lineage>
</organism>
<dbReference type="PROSITE" id="PS50157">
    <property type="entry name" value="ZINC_FINGER_C2H2_2"/>
    <property type="match status" value="2"/>
</dbReference>
<dbReference type="GO" id="GO:0000981">
    <property type="term" value="F:DNA-binding transcription factor activity, RNA polymerase II-specific"/>
    <property type="evidence" value="ECO:0007669"/>
    <property type="project" value="TreeGrafter"/>
</dbReference>
<name>A0AAV8VA78_9CUCU</name>
<feature type="domain" description="ZAD" evidence="8">
    <location>
        <begin position="10"/>
        <end position="85"/>
    </location>
</feature>
<dbReference type="Gene3D" id="3.40.1800.20">
    <property type="match status" value="1"/>
</dbReference>
<dbReference type="SMART" id="SM00355">
    <property type="entry name" value="ZnF_C2H2"/>
    <property type="match status" value="2"/>
</dbReference>
<keyword evidence="3 5" id="KW-0863">Zinc-finger</keyword>
<dbReference type="Proteomes" id="UP001159042">
    <property type="component" value="Unassembled WGS sequence"/>
</dbReference>
<keyword evidence="4 6" id="KW-0862">Zinc</keyword>
<dbReference type="SUPFAM" id="SSF57716">
    <property type="entry name" value="Glucocorticoid receptor-like (DNA-binding domain)"/>
    <property type="match status" value="1"/>
</dbReference>
<keyword evidence="1 6" id="KW-0479">Metal-binding</keyword>
<dbReference type="Pfam" id="PF07776">
    <property type="entry name" value="zf-AD"/>
    <property type="match status" value="1"/>
</dbReference>
<dbReference type="InterPro" id="IPR036236">
    <property type="entry name" value="Znf_C2H2_sf"/>
</dbReference>
<reference evidence="9 10" key="1">
    <citation type="journal article" date="2023" name="Insect Mol. Biol.">
        <title>Genome sequencing provides insights into the evolution of gene families encoding plant cell wall-degrading enzymes in longhorned beetles.</title>
        <authorList>
            <person name="Shin N.R."/>
            <person name="Okamura Y."/>
            <person name="Kirsch R."/>
            <person name="Pauchet Y."/>
        </authorList>
    </citation>
    <scope>NUCLEOTIDE SEQUENCE [LARGE SCALE GENOMIC DNA]</scope>
    <source>
        <strain evidence="9">EAD_L_NR</strain>
    </source>
</reference>
<feature type="binding site" evidence="6">
    <location>
        <position position="58"/>
    </location>
    <ligand>
        <name>Zn(2+)</name>
        <dbReference type="ChEBI" id="CHEBI:29105"/>
    </ligand>
</feature>
<feature type="domain" description="C2H2-type" evidence="7">
    <location>
        <begin position="226"/>
        <end position="253"/>
    </location>
</feature>
<dbReference type="GO" id="GO:0000977">
    <property type="term" value="F:RNA polymerase II transcription regulatory region sequence-specific DNA binding"/>
    <property type="evidence" value="ECO:0007669"/>
    <property type="project" value="TreeGrafter"/>
</dbReference>
<evidence type="ECO:0000313" key="10">
    <source>
        <dbReference type="Proteomes" id="UP001159042"/>
    </source>
</evidence>